<reference evidence="2 3" key="1">
    <citation type="submission" date="2017-07" db="EMBL/GenBank/DDBJ databases">
        <title>Mechanisms for carbon and nitrogen cycling indicate functional differentiation within the Candidate Phyla Radiation.</title>
        <authorList>
            <person name="Danczak R.E."/>
            <person name="Johnston M.D."/>
            <person name="Kenah C."/>
            <person name="Slattery M."/>
            <person name="Wrighton K.C."/>
            <person name="Wilkins M.J."/>
        </authorList>
    </citation>
    <scope>NUCLEOTIDE SEQUENCE [LARGE SCALE GENOMIC DNA]</scope>
    <source>
        <strain evidence="2">Licking1014_2</strain>
    </source>
</reference>
<protein>
    <submittedName>
        <fullName evidence="2">Uncharacterized protein</fullName>
    </submittedName>
</protein>
<keyword evidence="1" id="KW-1133">Transmembrane helix</keyword>
<comment type="caution">
    <text evidence="2">The sequence shown here is derived from an EMBL/GenBank/DDBJ whole genome shotgun (WGS) entry which is preliminary data.</text>
</comment>
<keyword evidence="1" id="KW-0472">Membrane</keyword>
<dbReference type="Proteomes" id="UP000318711">
    <property type="component" value="Unassembled WGS sequence"/>
</dbReference>
<accession>A0A554LVP6</accession>
<evidence type="ECO:0000313" key="3">
    <source>
        <dbReference type="Proteomes" id="UP000318711"/>
    </source>
</evidence>
<keyword evidence="1" id="KW-0812">Transmembrane</keyword>
<feature type="transmembrane region" description="Helical" evidence="1">
    <location>
        <begin position="64"/>
        <end position="81"/>
    </location>
</feature>
<dbReference type="EMBL" id="VMGL01000025">
    <property type="protein sequence ID" value="TSC96935.1"/>
    <property type="molecule type" value="Genomic_DNA"/>
</dbReference>
<proteinExistence type="predicted"/>
<name>A0A554LVP6_9BACT</name>
<sequence length="140" mass="16298">MEKYFNTFSPQKLFDLRYLFDPNPSWQQGKLLLALAVFCGTMVVAAILLAIFGNRLNFNGKNQALKLLADCGIIGLGLVFSRWQSLSYLSSRFLIVVLLLVIVFWTLKIIYFCRVRQPKIKQKTDSHYHQYVKYLPKKRS</sequence>
<evidence type="ECO:0000256" key="1">
    <source>
        <dbReference type="SAM" id="Phobius"/>
    </source>
</evidence>
<feature type="transmembrane region" description="Helical" evidence="1">
    <location>
        <begin position="31"/>
        <end position="52"/>
    </location>
</feature>
<feature type="transmembrane region" description="Helical" evidence="1">
    <location>
        <begin position="93"/>
        <end position="113"/>
    </location>
</feature>
<organism evidence="2 3">
    <name type="scientific">Candidatus Berkelbacteria bacterium Licking1014_2</name>
    <dbReference type="NCBI Taxonomy" id="2017146"/>
    <lineage>
        <taxon>Bacteria</taxon>
        <taxon>Candidatus Berkelbacteria</taxon>
    </lineage>
</organism>
<dbReference type="AlphaFoldDB" id="A0A554LVP6"/>
<evidence type="ECO:0000313" key="2">
    <source>
        <dbReference type="EMBL" id="TSC96935.1"/>
    </source>
</evidence>
<gene>
    <name evidence="2" type="ORF">CEN88_245</name>
</gene>